<accession>A0A3P1TAU1</accession>
<evidence type="ECO:0000256" key="1">
    <source>
        <dbReference type="SAM" id="MobiDB-lite"/>
    </source>
</evidence>
<feature type="compositionally biased region" description="Basic and acidic residues" evidence="1">
    <location>
        <begin position="1"/>
        <end position="15"/>
    </location>
</feature>
<protein>
    <submittedName>
        <fullName evidence="2">Uncharacterized protein</fullName>
    </submittedName>
</protein>
<sequence length="106" mass="11179">MERHDDLGSGARGDRGAAAGGQWIHPEAGARGGPEGATRQGRPGRTSQTGRRCLVLDDARYRDPDGHAPGPAAGQEGRPGGRGHRRDRGDPQEAWDRLSPLTAGPR</sequence>
<comment type="caution">
    <text evidence="2">The sequence shown here is derived from an EMBL/GenBank/DDBJ whole genome shotgun (WGS) entry which is preliminary data.</text>
</comment>
<reference evidence="2 3" key="1">
    <citation type="submission" date="2018-11" db="EMBL/GenBank/DDBJ databases">
        <title>Genomes From Bacteria Associated with the Canine Oral Cavity: a Test Case for Automated Genome-Based Taxonomic Assignment.</title>
        <authorList>
            <person name="Coil D.A."/>
            <person name="Jospin G."/>
            <person name="Darling A.E."/>
            <person name="Wallis C."/>
            <person name="Davis I.J."/>
            <person name="Harris S."/>
            <person name="Eisen J.A."/>
            <person name="Holcombe L.J."/>
            <person name="O'Flynn C."/>
        </authorList>
    </citation>
    <scope>NUCLEOTIDE SEQUENCE [LARGE SCALE GENOMIC DNA]</scope>
    <source>
        <strain evidence="2 3">OH887_COT-365</strain>
    </source>
</reference>
<evidence type="ECO:0000313" key="2">
    <source>
        <dbReference type="EMBL" id="RRD06557.1"/>
    </source>
</evidence>
<feature type="compositionally biased region" description="Low complexity" evidence="1">
    <location>
        <begin position="16"/>
        <end position="29"/>
    </location>
</feature>
<proteinExistence type="predicted"/>
<evidence type="ECO:0000313" key="3">
    <source>
        <dbReference type="Proteomes" id="UP000280819"/>
    </source>
</evidence>
<feature type="region of interest" description="Disordered" evidence="1">
    <location>
        <begin position="1"/>
        <end position="106"/>
    </location>
</feature>
<gene>
    <name evidence="2" type="ORF">EII34_02710</name>
</gene>
<feature type="compositionally biased region" description="Basic and acidic residues" evidence="1">
    <location>
        <begin position="54"/>
        <end position="66"/>
    </location>
</feature>
<dbReference type="Proteomes" id="UP000280819">
    <property type="component" value="Unassembled WGS sequence"/>
</dbReference>
<organism evidence="2 3">
    <name type="scientific">Arachnia propionica</name>
    <dbReference type="NCBI Taxonomy" id="1750"/>
    <lineage>
        <taxon>Bacteria</taxon>
        <taxon>Bacillati</taxon>
        <taxon>Actinomycetota</taxon>
        <taxon>Actinomycetes</taxon>
        <taxon>Propionibacteriales</taxon>
        <taxon>Propionibacteriaceae</taxon>
        <taxon>Arachnia</taxon>
    </lineage>
</organism>
<dbReference type="AlphaFoldDB" id="A0A3P1TAU1"/>
<feature type="compositionally biased region" description="Basic and acidic residues" evidence="1">
    <location>
        <begin position="87"/>
        <end position="96"/>
    </location>
</feature>
<dbReference type="EMBL" id="RQZG01000002">
    <property type="protein sequence ID" value="RRD06557.1"/>
    <property type="molecule type" value="Genomic_DNA"/>
</dbReference>
<name>A0A3P1TAU1_9ACTN</name>